<comment type="caution">
    <text evidence="1">The sequence shown here is derived from an EMBL/GenBank/DDBJ whole genome shotgun (WGS) entry which is preliminary data.</text>
</comment>
<sequence>MEHLLRDDGHSRARHAGRFHIDGLARARQHPLAQAGSRERYRAVDGARVEQACFREQAGSRHCRNALGSL</sequence>
<evidence type="ECO:0000313" key="1">
    <source>
        <dbReference type="EMBL" id="OTP73494.1"/>
    </source>
</evidence>
<accession>A0A242MRV7</accession>
<reference evidence="1 2" key="1">
    <citation type="submission" date="2017-03" db="EMBL/GenBank/DDBJ databases">
        <title>Genome analysis of strain PAMC 26510.</title>
        <authorList>
            <person name="Oh H.-M."/>
            <person name="Yang J.-A."/>
        </authorList>
    </citation>
    <scope>NUCLEOTIDE SEQUENCE [LARGE SCALE GENOMIC DNA]</scope>
    <source>
        <strain evidence="1 2">PAMC 26510</strain>
    </source>
</reference>
<name>A0A242MRV7_CABSO</name>
<dbReference type="AlphaFoldDB" id="A0A242MRV7"/>
<evidence type="ECO:0000313" key="2">
    <source>
        <dbReference type="Proteomes" id="UP000194546"/>
    </source>
</evidence>
<dbReference type="EMBL" id="NBTY01000100">
    <property type="protein sequence ID" value="OTP73494.1"/>
    <property type="molecule type" value="Genomic_DNA"/>
</dbReference>
<proteinExistence type="predicted"/>
<protein>
    <submittedName>
        <fullName evidence="1">Nodulation protein N</fullName>
    </submittedName>
</protein>
<dbReference type="Proteomes" id="UP000194546">
    <property type="component" value="Unassembled WGS sequence"/>
</dbReference>
<gene>
    <name evidence="1" type="ORF">PAMC26510_19655</name>
</gene>
<organism evidence="1 2">
    <name type="scientific">Caballeronia sordidicola</name>
    <name type="common">Burkholderia sordidicola</name>
    <dbReference type="NCBI Taxonomy" id="196367"/>
    <lineage>
        <taxon>Bacteria</taxon>
        <taxon>Pseudomonadati</taxon>
        <taxon>Pseudomonadota</taxon>
        <taxon>Betaproteobacteria</taxon>
        <taxon>Burkholderiales</taxon>
        <taxon>Burkholderiaceae</taxon>
        <taxon>Caballeronia</taxon>
    </lineage>
</organism>